<keyword evidence="2" id="KW-1185">Reference proteome</keyword>
<dbReference type="STRING" id="5643.A0A060SDP0"/>
<reference evidence="1" key="1">
    <citation type="submission" date="2014-01" db="EMBL/GenBank/DDBJ databases">
        <title>The genome of the white-rot fungus Pycnoporus cinnabarinus: a basidiomycete model with a versatile arsenal for lignocellulosic biomass breakdown.</title>
        <authorList>
            <person name="Levasseur A."/>
            <person name="Lomascolo A."/>
            <person name="Ruiz-Duenas F.J."/>
            <person name="Uzan E."/>
            <person name="Piumi F."/>
            <person name="Kues U."/>
            <person name="Ram A.F.J."/>
            <person name="Murat C."/>
            <person name="Haon M."/>
            <person name="Benoit I."/>
            <person name="Arfi Y."/>
            <person name="Chevret D."/>
            <person name="Drula E."/>
            <person name="Kwon M.J."/>
            <person name="Gouret P."/>
            <person name="Lesage-Meessen L."/>
            <person name="Lombard V."/>
            <person name="Mariette J."/>
            <person name="Noirot C."/>
            <person name="Park J."/>
            <person name="Patyshakuliyeva A."/>
            <person name="Wieneger R.A.B."/>
            <person name="Wosten H.A.B."/>
            <person name="Martin F."/>
            <person name="Coutinho P.M."/>
            <person name="de Vries R."/>
            <person name="Martinez A.T."/>
            <person name="Klopp C."/>
            <person name="Pontarotti P."/>
            <person name="Henrissat B."/>
            <person name="Record E."/>
        </authorList>
    </citation>
    <scope>NUCLEOTIDE SEQUENCE [LARGE SCALE GENOMIC DNA]</scope>
    <source>
        <strain evidence="1">BRFM137</strain>
    </source>
</reference>
<evidence type="ECO:0000313" key="1">
    <source>
        <dbReference type="EMBL" id="CDO70523.1"/>
    </source>
</evidence>
<name>A0A060SDP0_PYCCI</name>
<dbReference type="OMA" id="TFVDHFY"/>
<dbReference type="EMBL" id="CCBP010000083">
    <property type="protein sequence ID" value="CDO70523.1"/>
    <property type="molecule type" value="Genomic_DNA"/>
</dbReference>
<sequence length="729" mass="82459">MAAWVLAHPPWHSLSRIRLRWDVLLKPQLRIHKQFLNIPSLPAETPMMREIKAFPYPGTTPDSSLFEESTDEYQEAALDTHSASDLHPVPEDAGRPGVLLKELIKAARMQDATRVYDELVAMGAEVPMHPVYHFAARHALRNPTLSQKERVAAVMKWWSLVPPRSAHADIDRSVQAILAELLRNDIAPDIPLLISWSLLAASKGCALEIWQDIIPIVSRYAPAPTVMTFLDQFCAASLAYEASLVEPGGNPRDVKERMQYRYWPWWYHLAIRKLLSAGKIYTALSLLRVARSRNIPVPLPVYSVMEKIMEKEGDTAAIAYIRRTRHLTRQRYPWMIKEKGPTAPPSSSDISPQELEQLLHAPLDSRGTLVQVARSLKKAIKAGSLPVSASRLAEFIRAFQLAGRATLVSRLRVLAYKRQTLMSLWALADMVRHVSMDRPIFTVMKVFEANFHVVGIPRGLFDALWRERRRNPSAAAQWRPPIRRKLPPARQHVHFVWQTILEAARTKSQVQRLYVLFLQDVALSRDVPFSFIPSLAARGITESVTDSEDYILPIPPPCLFSSRSFVPFMRAFLRLKLWPVATSVIVDMYSLGIKPDDPELFDTFVHALKFPPWSRPVTDAAIHLEKLIRSHKPHHESPSLTSPYHNVASTRADALETSTVAFIYTGVLRRLLLDGRGAAPRTAAFLQHFKNRVPYQPGTNPETDAVLRELSQLNAATQTSTLQYTCADT</sequence>
<proteinExistence type="predicted"/>
<evidence type="ECO:0000313" key="2">
    <source>
        <dbReference type="Proteomes" id="UP000029665"/>
    </source>
</evidence>
<comment type="caution">
    <text evidence="1">The sequence shown here is derived from an EMBL/GenBank/DDBJ whole genome shotgun (WGS) entry which is preliminary data.</text>
</comment>
<dbReference type="HOGENOM" id="CLU_017541_0_0_1"/>
<dbReference type="Proteomes" id="UP000029665">
    <property type="component" value="Unassembled WGS sequence"/>
</dbReference>
<protein>
    <submittedName>
        <fullName evidence="1">Uncharacterized protein</fullName>
    </submittedName>
</protein>
<accession>A0A060SDP0</accession>
<dbReference type="OrthoDB" id="185373at2759"/>
<gene>
    <name evidence="1" type="ORF">BN946_scf184569.g66</name>
</gene>
<dbReference type="AlphaFoldDB" id="A0A060SDP0"/>
<organism evidence="1 2">
    <name type="scientific">Pycnoporus cinnabarinus</name>
    <name type="common">Cinnabar-red polypore</name>
    <name type="synonym">Trametes cinnabarina</name>
    <dbReference type="NCBI Taxonomy" id="5643"/>
    <lineage>
        <taxon>Eukaryota</taxon>
        <taxon>Fungi</taxon>
        <taxon>Dikarya</taxon>
        <taxon>Basidiomycota</taxon>
        <taxon>Agaricomycotina</taxon>
        <taxon>Agaricomycetes</taxon>
        <taxon>Polyporales</taxon>
        <taxon>Polyporaceae</taxon>
        <taxon>Trametes</taxon>
    </lineage>
</organism>